<name>A0ACB8RT82_9AGAM</name>
<keyword evidence="2" id="KW-1185">Reference proteome</keyword>
<proteinExistence type="predicted"/>
<dbReference type="Proteomes" id="UP000814033">
    <property type="component" value="Unassembled WGS sequence"/>
</dbReference>
<accession>A0ACB8RT82</accession>
<dbReference type="EMBL" id="MU275912">
    <property type="protein sequence ID" value="KAI0047032.1"/>
    <property type="molecule type" value="Genomic_DNA"/>
</dbReference>
<reference evidence="1" key="2">
    <citation type="journal article" date="2022" name="New Phytol.">
        <title>Evolutionary transition to the ectomycorrhizal habit in the genomes of a hyperdiverse lineage of mushroom-forming fungi.</title>
        <authorList>
            <person name="Looney B."/>
            <person name="Miyauchi S."/>
            <person name="Morin E."/>
            <person name="Drula E."/>
            <person name="Courty P.E."/>
            <person name="Kohler A."/>
            <person name="Kuo A."/>
            <person name="LaButti K."/>
            <person name="Pangilinan J."/>
            <person name="Lipzen A."/>
            <person name="Riley R."/>
            <person name="Andreopoulos W."/>
            <person name="He G."/>
            <person name="Johnson J."/>
            <person name="Nolan M."/>
            <person name="Tritt A."/>
            <person name="Barry K.W."/>
            <person name="Grigoriev I.V."/>
            <person name="Nagy L.G."/>
            <person name="Hibbett D."/>
            <person name="Henrissat B."/>
            <person name="Matheny P.B."/>
            <person name="Labbe J."/>
            <person name="Martin F.M."/>
        </authorList>
    </citation>
    <scope>NUCLEOTIDE SEQUENCE</scope>
    <source>
        <strain evidence="1">FP105234-sp</strain>
    </source>
</reference>
<comment type="caution">
    <text evidence="1">The sequence shown here is derived from an EMBL/GenBank/DDBJ whole genome shotgun (WGS) entry which is preliminary data.</text>
</comment>
<reference evidence="1" key="1">
    <citation type="submission" date="2021-02" db="EMBL/GenBank/DDBJ databases">
        <authorList>
            <consortium name="DOE Joint Genome Institute"/>
            <person name="Ahrendt S."/>
            <person name="Looney B.P."/>
            <person name="Miyauchi S."/>
            <person name="Morin E."/>
            <person name="Drula E."/>
            <person name="Courty P.E."/>
            <person name="Chicoki N."/>
            <person name="Fauchery L."/>
            <person name="Kohler A."/>
            <person name="Kuo A."/>
            <person name="Labutti K."/>
            <person name="Pangilinan J."/>
            <person name="Lipzen A."/>
            <person name="Riley R."/>
            <person name="Andreopoulos W."/>
            <person name="He G."/>
            <person name="Johnson J."/>
            <person name="Barry K.W."/>
            <person name="Grigoriev I.V."/>
            <person name="Nagy L."/>
            <person name="Hibbett D."/>
            <person name="Henrissat B."/>
            <person name="Matheny P.B."/>
            <person name="Labbe J."/>
            <person name="Martin F."/>
        </authorList>
    </citation>
    <scope>NUCLEOTIDE SEQUENCE</scope>
    <source>
        <strain evidence="1">FP105234-sp</strain>
    </source>
</reference>
<evidence type="ECO:0000313" key="2">
    <source>
        <dbReference type="Proteomes" id="UP000814033"/>
    </source>
</evidence>
<evidence type="ECO:0000313" key="1">
    <source>
        <dbReference type="EMBL" id="KAI0047032.1"/>
    </source>
</evidence>
<gene>
    <name evidence="1" type="ORF">FA95DRAFT_1606393</name>
</gene>
<organism evidence="1 2">
    <name type="scientific">Auriscalpium vulgare</name>
    <dbReference type="NCBI Taxonomy" id="40419"/>
    <lineage>
        <taxon>Eukaryota</taxon>
        <taxon>Fungi</taxon>
        <taxon>Dikarya</taxon>
        <taxon>Basidiomycota</taxon>
        <taxon>Agaricomycotina</taxon>
        <taxon>Agaricomycetes</taxon>
        <taxon>Russulales</taxon>
        <taxon>Auriscalpiaceae</taxon>
        <taxon>Auriscalpium</taxon>
    </lineage>
</organism>
<protein>
    <submittedName>
        <fullName evidence="1">Tautomerase/MIF</fullName>
    </submittedName>
</protein>
<sequence>MPSLVLETNVQLPNTKQFVTSFSKLAAATLSKPEKYITVSYRYNEFLSWEGTFDPAFLLTVTSLDNISPQLNDGYSKTFFEFFEKELHVPGSRGYITFFDPGRANLGHEATTFATIFGSK</sequence>